<dbReference type="GeneID" id="63785681"/>
<keyword evidence="3" id="KW-1185">Reference proteome</keyword>
<feature type="chain" id="PRO_5013050645" evidence="1">
    <location>
        <begin position="22"/>
        <end position="168"/>
    </location>
</feature>
<sequence>MRSPDITYLALMLLQAVTVAGDFPQCDGVTGAYFFLTTQWTNLFGFYGKHCTDQCKTLFEKGLQSAGIPQNKVSFCQENKSKAVVRVTWNFIKNGQARDRKGVDVCVCDYEISLKQLAPPEKCDRSKIKQLLSDHMEHASDDETVGECQPKELGKTNGRQFLLYYSGW</sequence>
<keyword evidence="1" id="KW-0732">Signal</keyword>
<dbReference type="Proteomes" id="UP000193685">
    <property type="component" value="Unassembled WGS sequence"/>
</dbReference>
<dbReference type="AlphaFoldDB" id="A0A1Y2FI88"/>
<reference evidence="2 3" key="1">
    <citation type="submission" date="2016-07" db="EMBL/GenBank/DDBJ databases">
        <title>Pervasive Adenine N6-methylation of Active Genes in Fungi.</title>
        <authorList>
            <consortium name="DOE Joint Genome Institute"/>
            <person name="Mondo S.J."/>
            <person name="Dannebaum R.O."/>
            <person name="Kuo R.C."/>
            <person name="Labutti K."/>
            <person name="Haridas S."/>
            <person name="Kuo A."/>
            <person name="Salamov A."/>
            <person name="Ahrendt S.R."/>
            <person name="Lipzen A."/>
            <person name="Sullivan W."/>
            <person name="Andreopoulos W.B."/>
            <person name="Clum A."/>
            <person name="Lindquist E."/>
            <person name="Daum C."/>
            <person name="Ramamoorthy G.K."/>
            <person name="Gryganskyi A."/>
            <person name="Culley D."/>
            <person name="Magnuson J.K."/>
            <person name="James T.Y."/>
            <person name="O'Malley M.A."/>
            <person name="Stajich J.E."/>
            <person name="Spatafora J.W."/>
            <person name="Visel A."/>
            <person name="Grigoriev I.V."/>
        </authorList>
    </citation>
    <scope>NUCLEOTIDE SEQUENCE [LARGE SCALE GENOMIC DNA]</scope>
    <source>
        <strain evidence="2 3">12-1054</strain>
    </source>
</reference>
<dbReference type="EMBL" id="MCFI01000007">
    <property type="protein sequence ID" value="ORY83661.1"/>
    <property type="molecule type" value="Genomic_DNA"/>
</dbReference>
<comment type="caution">
    <text evidence="2">The sequence shown here is derived from an EMBL/GenBank/DDBJ whole genome shotgun (WGS) entry which is preliminary data.</text>
</comment>
<evidence type="ECO:0000313" key="2">
    <source>
        <dbReference type="EMBL" id="ORY83661.1"/>
    </source>
</evidence>
<protein>
    <submittedName>
        <fullName evidence="2">Uncharacterized protein</fullName>
    </submittedName>
</protein>
<gene>
    <name evidence="2" type="ORF">BCR37DRAFT_378623</name>
</gene>
<name>A0A1Y2FI88_PROLT</name>
<evidence type="ECO:0000256" key="1">
    <source>
        <dbReference type="SAM" id="SignalP"/>
    </source>
</evidence>
<accession>A0A1Y2FI88</accession>
<proteinExistence type="predicted"/>
<organism evidence="2 3">
    <name type="scientific">Protomyces lactucae-debilis</name>
    <dbReference type="NCBI Taxonomy" id="2754530"/>
    <lineage>
        <taxon>Eukaryota</taxon>
        <taxon>Fungi</taxon>
        <taxon>Dikarya</taxon>
        <taxon>Ascomycota</taxon>
        <taxon>Taphrinomycotina</taxon>
        <taxon>Taphrinomycetes</taxon>
        <taxon>Taphrinales</taxon>
        <taxon>Protomycetaceae</taxon>
        <taxon>Protomyces</taxon>
    </lineage>
</organism>
<evidence type="ECO:0000313" key="3">
    <source>
        <dbReference type="Proteomes" id="UP000193685"/>
    </source>
</evidence>
<dbReference type="RefSeq" id="XP_040725956.1">
    <property type="nucleotide sequence ID" value="XM_040869082.1"/>
</dbReference>
<feature type="signal peptide" evidence="1">
    <location>
        <begin position="1"/>
        <end position="21"/>
    </location>
</feature>